<dbReference type="InterPro" id="IPR005493">
    <property type="entry name" value="RraA/RraA-like"/>
</dbReference>
<evidence type="ECO:0000256" key="3">
    <source>
        <dbReference type="ARBA" id="ARBA00008621"/>
    </source>
</evidence>
<keyword evidence="9" id="KW-0460">Magnesium</keyword>
<organism evidence="11 12">
    <name type="scientific">Sphingobacterium mizutaii</name>
    <dbReference type="NCBI Taxonomy" id="1010"/>
    <lineage>
        <taxon>Bacteria</taxon>
        <taxon>Pseudomonadati</taxon>
        <taxon>Bacteroidota</taxon>
        <taxon>Sphingobacteriia</taxon>
        <taxon>Sphingobacteriales</taxon>
        <taxon>Sphingobacteriaceae</taxon>
        <taxon>Sphingobacterium</taxon>
    </lineage>
</organism>
<comment type="similarity">
    <text evidence="3 10">Belongs to the class II aldolase/RraA-like family.</text>
</comment>
<dbReference type="GO" id="GO:0008428">
    <property type="term" value="F:ribonuclease inhibitor activity"/>
    <property type="evidence" value="ECO:0007669"/>
    <property type="project" value="InterPro"/>
</dbReference>
<evidence type="ECO:0000256" key="10">
    <source>
        <dbReference type="RuleBase" id="RU004338"/>
    </source>
</evidence>
<dbReference type="CDD" id="cd16841">
    <property type="entry name" value="RraA_family"/>
    <property type="match status" value="1"/>
</dbReference>
<dbReference type="Proteomes" id="UP000215355">
    <property type="component" value="Chromosome 1"/>
</dbReference>
<dbReference type="PANTHER" id="PTHR33254">
    <property type="entry name" value="4-HYDROXY-4-METHYL-2-OXOGLUTARATE ALDOLASE 3-RELATED"/>
    <property type="match status" value="1"/>
</dbReference>
<dbReference type="EC" id="4.1.1.112" evidence="10"/>
<dbReference type="InterPro" id="IPR010203">
    <property type="entry name" value="RraA"/>
</dbReference>
<comment type="function">
    <text evidence="7 10">Catalyzes the aldol cleavage of 4-hydroxy-4-methyl-2-oxoglutarate (HMG) into 2 molecules of pyruvate. Also contains a secondary oxaloacetate (OAA) decarboxylase activity due to the common pyruvate enolate transition state formed following C-C bond cleavage in the retro-aldol and decarboxylation reactions.</text>
</comment>
<dbReference type="PANTHER" id="PTHR33254:SF4">
    <property type="entry name" value="4-HYDROXY-4-METHYL-2-OXOGLUTARATE ALDOLASE 3-RELATED"/>
    <property type="match status" value="1"/>
</dbReference>
<keyword evidence="6 10" id="KW-0456">Lyase</keyword>
<feature type="binding site" evidence="9">
    <location>
        <begin position="77"/>
        <end position="80"/>
    </location>
    <ligand>
        <name>substrate</name>
    </ligand>
</feature>
<dbReference type="GO" id="GO:0047443">
    <property type="term" value="F:4-hydroxy-4-methyl-2-oxoglutarate aldolase activity"/>
    <property type="evidence" value="ECO:0007669"/>
    <property type="project" value="UniProtKB-EC"/>
</dbReference>
<dbReference type="SUPFAM" id="SSF89562">
    <property type="entry name" value="RraA-like"/>
    <property type="match status" value="1"/>
</dbReference>
<evidence type="ECO:0000256" key="8">
    <source>
        <dbReference type="ARBA" id="ARBA00047973"/>
    </source>
</evidence>
<dbReference type="Pfam" id="PF03737">
    <property type="entry name" value="RraA-like"/>
    <property type="match status" value="1"/>
</dbReference>
<comment type="cofactor">
    <cofactor evidence="9">
        <name>Mg(2+)</name>
        <dbReference type="ChEBI" id="CHEBI:18420"/>
    </cofactor>
</comment>
<dbReference type="RefSeq" id="WP_093097192.1">
    <property type="nucleotide sequence ID" value="NZ_FNGK01000001.1"/>
</dbReference>
<comment type="subunit">
    <text evidence="4 10">Homotrimer.</text>
</comment>
<accession>A0AAJ4XC77</accession>
<keyword evidence="5 9" id="KW-0479">Metal-binding</keyword>
<evidence type="ECO:0000313" key="11">
    <source>
        <dbReference type="EMBL" id="SNV51501.1"/>
    </source>
</evidence>
<dbReference type="KEGG" id="smiz:4412673_02419"/>
<comment type="cofactor">
    <cofactor evidence="2 10">
        <name>a divalent metal cation</name>
        <dbReference type="ChEBI" id="CHEBI:60240"/>
    </cofactor>
</comment>
<gene>
    <name evidence="11" type="ORF">SAMEA4412673_02419</name>
</gene>
<evidence type="ECO:0000256" key="2">
    <source>
        <dbReference type="ARBA" id="ARBA00001968"/>
    </source>
</evidence>
<evidence type="ECO:0000256" key="1">
    <source>
        <dbReference type="ARBA" id="ARBA00001342"/>
    </source>
</evidence>
<evidence type="ECO:0000256" key="4">
    <source>
        <dbReference type="ARBA" id="ARBA00011233"/>
    </source>
</evidence>
<feature type="binding site" evidence="9">
    <location>
        <position position="100"/>
    </location>
    <ligand>
        <name>Mg(2+)</name>
        <dbReference type="ChEBI" id="CHEBI:18420"/>
    </ligand>
</feature>
<evidence type="ECO:0000313" key="12">
    <source>
        <dbReference type="Proteomes" id="UP000215355"/>
    </source>
</evidence>
<comment type="catalytic activity">
    <reaction evidence="8 10">
        <text>oxaloacetate + H(+) = pyruvate + CO2</text>
        <dbReference type="Rhea" id="RHEA:15641"/>
        <dbReference type="ChEBI" id="CHEBI:15361"/>
        <dbReference type="ChEBI" id="CHEBI:15378"/>
        <dbReference type="ChEBI" id="CHEBI:16452"/>
        <dbReference type="ChEBI" id="CHEBI:16526"/>
        <dbReference type="EC" id="4.1.1.112"/>
    </reaction>
</comment>
<evidence type="ECO:0000256" key="7">
    <source>
        <dbReference type="ARBA" id="ARBA00025046"/>
    </source>
</evidence>
<dbReference type="InterPro" id="IPR036704">
    <property type="entry name" value="RraA/RraA-like_sf"/>
</dbReference>
<comment type="catalytic activity">
    <reaction evidence="1 10">
        <text>4-hydroxy-4-methyl-2-oxoglutarate = 2 pyruvate</text>
        <dbReference type="Rhea" id="RHEA:22748"/>
        <dbReference type="ChEBI" id="CHEBI:15361"/>
        <dbReference type="ChEBI" id="CHEBI:58276"/>
        <dbReference type="EC" id="4.1.3.17"/>
    </reaction>
</comment>
<dbReference type="Gene3D" id="3.50.30.40">
    <property type="entry name" value="Ribonuclease E inhibitor RraA/RraA-like"/>
    <property type="match status" value="1"/>
</dbReference>
<dbReference type="NCBIfam" id="TIGR01935">
    <property type="entry name" value="NOT-MenG"/>
    <property type="match status" value="1"/>
</dbReference>
<evidence type="ECO:0000256" key="5">
    <source>
        <dbReference type="ARBA" id="ARBA00022723"/>
    </source>
</evidence>
<reference evidence="11 12" key="1">
    <citation type="submission" date="2017-06" db="EMBL/GenBank/DDBJ databases">
        <authorList>
            <consortium name="Pathogen Informatics"/>
        </authorList>
    </citation>
    <scope>NUCLEOTIDE SEQUENCE [LARGE SCALE GENOMIC DNA]</scope>
    <source>
        <strain evidence="11 12">NCTC12149</strain>
    </source>
</reference>
<name>A0AAJ4XC77_9SPHI</name>
<evidence type="ECO:0000256" key="6">
    <source>
        <dbReference type="ARBA" id="ARBA00023239"/>
    </source>
</evidence>
<evidence type="ECO:0000256" key="9">
    <source>
        <dbReference type="PIRSR" id="PIRSR605493-1"/>
    </source>
</evidence>
<dbReference type="AlphaFoldDB" id="A0AAJ4XC77"/>
<proteinExistence type="inferred from homology"/>
<feature type="binding site" evidence="9">
    <location>
        <position position="99"/>
    </location>
    <ligand>
        <name>substrate</name>
    </ligand>
</feature>
<dbReference type="EC" id="4.1.3.17" evidence="10"/>
<dbReference type="NCBIfam" id="NF006875">
    <property type="entry name" value="PRK09372.1"/>
    <property type="match status" value="1"/>
</dbReference>
<dbReference type="GO" id="GO:0008948">
    <property type="term" value="F:oxaloacetate decarboxylase activity"/>
    <property type="evidence" value="ECO:0007669"/>
    <property type="project" value="UniProtKB-EC"/>
</dbReference>
<dbReference type="GO" id="GO:0046872">
    <property type="term" value="F:metal ion binding"/>
    <property type="evidence" value="ECO:0007669"/>
    <property type="project" value="UniProtKB-KW"/>
</dbReference>
<dbReference type="EMBL" id="LT906468">
    <property type="protein sequence ID" value="SNV51501.1"/>
    <property type="molecule type" value="Genomic_DNA"/>
</dbReference>
<protein>
    <recommendedName>
        <fullName evidence="10">4-hydroxy-4-methyl-2-oxoglutarate aldolase</fullName>
        <shortName evidence="10">HMG aldolase</shortName>
        <ecNumber evidence="10">4.1.1.112</ecNumber>
        <ecNumber evidence="10">4.1.3.17</ecNumber>
    </recommendedName>
    <alternativeName>
        <fullName evidence="10">Oxaloacetate decarboxylase</fullName>
    </alternativeName>
</protein>
<sequence>MKIILTADLCDAYMPNLQVVKPIGFKNYGKKKSFYGQIATVKVYEANELIRAILEEDGTGKVLVVDGAGSDRRALVGGNIAALAQANGWSGVIINGAIRDVLEIAEVDMAVLALYSNPHRSAKEVQGERDLTLHFADTDFIPGHFIYADEDGIVVSEKDLS</sequence>
<dbReference type="GO" id="GO:0051252">
    <property type="term" value="P:regulation of RNA metabolic process"/>
    <property type="evidence" value="ECO:0007669"/>
    <property type="project" value="InterPro"/>
</dbReference>